<comment type="caution">
    <text evidence="1">The sequence shown here is derived from an EMBL/GenBank/DDBJ whole genome shotgun (WGS) entry which is preliminary data.</text>
</comment>
<evidence type="ECO:0008006" key="3">
    <source>
        <dbReference type="Google" id="ProtNLM"/>
    </source>
</evidence>
<gene>
    <name evidence="1" type="ORF">EZJ43_16770</name>
</gene>
<protein>
    <recommendedName>
        <fullName evidence="3">DUF4304 domain-containing protein</fullName>
    </recommendedName>
</protein>
<dbReference type="RefSeq" id="WP_133263878.1">
    <property type="nucleotide sequence ID" value="NZ_SJCY01000021.1"/>
</dbReference>
<dbReference type="EMBL" id="SJCY01000021">
    <property type="protein sequence ID" value="TDG34798.1"/>
    <property type="molecule type" value="Genomic_DNA"/>
</dbReference>
<reference evidence="1 2" key="1">
    <citation type="submission" date="2019-02" db="EMBL/GenBank/DDBJ databases">
        <title>Pedobacter sp. nov., a novel speices isolated from soil of pinguins habitat in Antarcitica.</title>
        <authorList>
            <person name="He R.-H."/>
        </authorList>
    </citation>
    <scope>NUCLEOTIDE SEQUENCE [LARGE SCALE GENOMIC DNA]</scope>
    <source>
        <strain evidence="1 2">E01020</strain>
    </source>
</reference>
<keyword evidence="2" id="KW-1185">Reference proteome</keyword>
<name>A0A4R5MH12_9SPHI</name>
<dbReference type="AlphaFoldDB" id="A0A4R5MH12"/>
<dbReference type="Proteomes" id="UP000295668">
    <property type="component" value="Unassembled WGS sequence"/>
</dbReference>
<organism evidence="1 2">
    <name type="scientific">Pedobacter changchengzhani</name>
    <dbReference type="NCBI Taxonomy" id="2529274"/>
    <lineage>
        <taxon>Bacteria</taxon>
        <taxon>Pseudomonadati</taxon>
        <taxon>Bacteroidota</taxon>
        <taxon>Sphingobacteriia</taxon>
        <taxon>Sphingobacteriales</taxon>
        <taxon>Sphingobacteriaceae</taxon>
        <taxon>Pedobacter</taxon>
    </lineage>
</organism>
<proteinExistence type="predicted"/>
<evidence type="ECO:0000313" key="2">
    <source>
        <dbReference type="Proteomes" id="UP000295668"/>
    </source>
</evidence>
<accession>A0A4R5MH12</accession>
<evidence type="ECO:0000313" key="1">
    <source>
        <dbReference type="EMBL" id="TDG34798.1"/>
    </source>
</evidence>
<sequence>MESIREYLGENFINQEMVMEWLSELMVPYLNAFGFIAYGNNKKFKLETKDYKQVITLYFNNYQWVAYVPHFRFSFTDKNLEKDFKLKWTKAGFEYKSSETFWCEAFFHNDNPNDLSLELGPYQAIDNKEKAIFTFEKFKFFFEKYANNSLEEFKSPSSYIDYVNLKTFLNPTSRENIQKQWKWCIMSLEAEQFKRYVYYNKYHKEVLQEVKNEYYEKFKINNWILTEERRNEHELLFLKMTT</sequence>